<reference evidence="1 2" key="1">
    <citation type="submission" date="2024-04" db="EMBL/GenBank/DDBJ databases">
        <title>The reference genome of an endangered Asteraceae, Deinandra increscens subsp. villosa, native to the Central Coast of California.</title>
        <authorList>
            <person name="Guilliams M."/>
            <person name="Hasenstab-Lehman K."/>
            <person name="Meyer R."/>
            <person name="Mcevoy S."/>
        </authorList>
    </citation>
    <scope>NUCLEOTIDE SEQUENCE [LARGE SCALE GENOMIC DNA]</scope>
    <source>
        <tissue evidence="1">Leaf</tissue>
    </source>
</reference>
<proteinExistence type="predicted"/>
<dbReference type="Proteomes" id="UP001408789">
    <property type="component" value="Unassembled WGS sequence"/>
</dbReference>
<dbReference type="EMBL" id="JBCNJP010000010">
    <property type="protein sequence ID" value="KAK9072806.1"/>
    <property type="molecule type" value="Genomic_DNA"/>
</dbReference>
<dbReference type="PANTHER" id="PTHR34940">
    <property type="entry name" value="PHOTOSYSTEM II 5 KDA PROTEIN, CHLOROPLASTIC"/>
    <property type="match status" value="1"/>
</dbReference>
<accession>A0AAP0DCX5</accession>
<sequence>MASMTIASSFLGGSAAIAVTKQPSTATSRRGLVAMADASKVCTGVEKVVVDEKKGGSSNRRDLMFAAATAAVLSVAKVALADDEEPKRGTAAAKKKYAQVCNTMPTARICRSPTKTISKGDDADGEKE</sequence>
<comment type="caution">
    <text evidence="1">The sequence shown here is derived from an EMBL/GenBank/DDBJ whole genome shotgun (WGS) entry which is preliminary data.</text>
</comment>
<organism evidence="1 2">
    <name type="scientific">Deinandra increscens subsp. villosa</name>
    <dbReference type="NCBI Taxonomy" id="3103831"/>
    <lineage>
        <taxon>Eukaryota</taxon>
        <taxon>Viridiplantae</taxon>
        <taxon>Streptophyta</taxon>
        <taxon>Embryophyta</taxon>
        <taxon>Tracheophyta</taxon>
        <taxon>Spermatophyta</taxon>
        <taxon>Magnoliopsida</taxon>
        <taxon>eudicotyledons</taxon>
        <taxon>Gunneridae</taxon>
        <taxon>Pentapetalae</taxon>
        <taxon>asterids</taxon>
        <taxon>campanulids</taxon>
        <taxon>Asterales</taxon>
        <taxon>Asteraceae</taxon>
        <taxon>Asteroideae</taxon>
        <taxon>Heliantheae alliance</taxon>
        <taxon>Madieae</taxon>
        <taxon>Madiinae</taxon>
        <taxon>Deinandra</taxon>
    </lineage>
</organism>
<keyword evidence="2" id="KW-1185">Reference proteome</keyword>
<evidence type="ECO:0008006" key="3">
    <source>
        <dbReference type="Google" id="ProtNLM"/>
    </source>
</evidence>
<name>A0AAP0DCX5_9ASTR</name>
<dbReference type="PANTHER" id="PTHR34940:SF4">
    <property type="entry name" value="OS02G0581100 PROTEIN"/>
    <property type="match status" value="1"/>
</dbReference>
<dbReference type="AlphaFoldDB" id="A0AAP0DCX5"/>
<evidence type="ECO:0000313" key="1">
    <source>
        <dbReference type="EMBL" id="KAK9072806.1"/>
    </source>
</evidence>
<gene>
    <name evidence="1" type="ORF">SSX86_009241</name>
</gene>
<dbReference type="InterPro" id="IPR040296">
    <property type="entry name" value="PSBT"/>
</dbReference>
<protein>
    <recommendedName>
        <fullName evidence="3">Photosystem II 5 kDa protein, chloroplastic</fullName>
    </recommendedName>
</protein>
<evidence type="ECO:0000313" key="2">
    <source>
        <dbReference type="Proteomes" id="UP001408789"/>
    </source>
</evidence>